<dbReference type="InterPro" id="IPR050469">
    <property type="entry name" value="Diguanylate_Cyclase"/>
</dbReference>
<evidence type="ECO:0000256" key="6">
    <source>
        <dbReference type="ARBA" id="ARBA00023136"/>
    </source>
</evidence>
<feature type="coiled-coil region" evidence="8">
    <location>
        <begin position="364"/>
        <end position="391"/>
    </location>
</feature>
<comment type="catalytic activity">
    <reaction evidence="7">
        <text>2 GTP = 3',3'-c-di-GMP + 2 diphosphate</text>
        <dbReference type="Rhea" id="RHEA:24898"/>
        <dbReference type="ChEBI" id="CHEBI:33019"/>
        <dbReference type="ChEBI" id="CHEBI:37565"/>
        <dbReference type="ChEBI" id="CHEBI:58805"/>
        <dbReference type="EC" id="2.7.7.65"/>
    </reaction>
</comment>
<accession>A0ABX8A7Z1</accession>
<sequence>MRTLIHKLADSSRAVEDRLTVRAHITIAFAAMIVVLVGALAAGAALVSYRNTSELVNTRLAAVASITAERLDRYMAIRQQEVHLFSKLEPLRGLWQGDRPSLRKALEQLQSSYSDFAWIGFAKPDGTVVAATGGMLEGASVAQRPWFRTGLHDVIVGDVHEAALLSSLLAKRADGEPHRFVDIALPVRDAEGTLLGVLGAHLDWQWAQNIIARTEATDEDADTTLMVMSKSGKVLVGAGMNSTRYAGERLATMLETRSGAFTEKVGEQNKLIAYVVGRGHREYQGLNWIVTASQPTAVALSAAAESAKNILLIGAGIGVLGIALAFLIARRISHPIHAITLEADRIGRASGPSMLPRQRGSLEVVQLTQALRSLLRRIGFAEERTKEAELRATENALQFKDDLSKLRRLADTDYLTELMNRRSFLAAANDAVEFALRYRRNIATLMIDIDHFKKINDTHGHHIGDIAIKTIAEIISNNIKSTDRAARFGGEEFVVLLREADEQTAQALGERIRRAVELAIIGEGETRLSATVSVGIALIADGDRDVQDMIERADQGLYVAKNTGRNRCFFMPASEDRGIRAA</sequence>
<dbReference type="Proteomes" id="UP000682843">
    <property type="component" value="Chromosome"/>
</dbReference>
<dbReference type="EC" id="2.7.7.65" evidence="2"/>
<dbReference type="NCBIfam" id="TIGR00254">
    <property type="entry name" value="GGDEF"/>
    <property type="match status" value="1"/>
</dbReference>
<evidence type="ECO:0000256" key="4">
    <source>
        <dbReference type="ARBA" id="ARBA00022692"/>
    </source>
</evidence>
<dbReference type="PROSITE" id="PS50920">
    <property type="entry name" value="SOLCAR"/>
    <property type="match status" value="1"/>
</dbReference>
<dbReference type="Gene3D" id="6.10.340.10">
    <property type="match status" value="1"/>
</dbReference>
<evidence type="ECO:0000313" key="11">
    <source>
        <dbReference type="EMBL" id="QUS38400.1"/>
    </source>
</evidence>
<evidence type="ECO:0000256" key="2">
    <source>
        <dbReference type="ARBA" id="ARBA00012528"/>
    </source>
</evidence>
<keyword evidence="5 9" id="KW-1133">Transmembrane helix</keyword>
<dbReference type="Pfam" id="PF02743">
    <property type="entry name" value="dCache_1"/>
    <property type="match status" value="1"/>
</dbReference>
<dbReference type="SUPFAM" id="SSF55073">
    <property type="entry name" value="Nucleotide cyclase"/>
    <property type="match status" value="1"/>
</dbReference>
<dbReference type="SMART" id="SM00267">
    <property type="entry name" value="GGDEF"/>
    <property type="match status" value="1"/>
</dbReference>
<protein>
    <recommendedName>
        <fullName evidence="2">diguanylate cyclase</fullName>
        <ecNumber evidence="2">2.7.7.65</ecNumber>
    </recommendedName>
</protein>
<organism evidence="11 12">
    <name type="scientific">Tardiphaga alba</name>
    <dbReference type="NCBI Taxonomy" id="340268"/>
    <lineage>
        <taxon>Bacteria</taxon>
        <taxon>Pseudomonadati</taxon>
        <taxon>Pseudomonadota</taxon>
        <taxon>Alphaproteobacteria</taxon>
        <taxon>Hyphomicrobiales</taxon>
        <taxon>Nitrobacteraceae</taxon>
        <taxon>Tardiphaga</taxon>
    </lineage>
</organism>
<dbReference type="Gene3D" id="3.30.450.20">
    <property type="entry name" value="PAS domain"/>
    <property type="match status" value="1"/>
</dbReference>
<dbReference type="PANTHER" id="PTHR45138:SF9">
    <property type="entry name" value="DIGUANYLATE CYCLASE DGCM-RELATED"/>
    <property type="match status" value="1"/>
</dbReference>
<proteinExistence type="predicted"/>
<dbReference type="InterPro" id="IPR033479">
    <property type="entry name" value="dCache_1"/>
</dbReference>
<reference evidence="11 12" key="1">
    <citation type="submission" date="2019-02" db="EMBL/GenBank/DDBJ databases">
        <title>Emended description of the genus Rhodopseudomonas and description of Rhodopseudomonas albus sp. nov., a non-phototrophic, heavy-metal-tolerant bacterium isolated from garden soil.</title>
        <authorList>
            <person name="Bao Z."/>
            <person name="Cao W.W."/>
            <person name="Sato Y."/>
            <person name="Nishizawa T."/>
            <person name="Zhao J."/>
            <person name="Guo Y."/>
            <person name="Ohta H."/>
        </authorList>
    </citation>
    <scope>NUCLEOTIDE SEQUENCE [LARGE SCALE GENOMIC DNA]</scope>
    <source>
        <strain evidence="11 12">SK50-23</strain>
    </source>
</reference>
<gene>
    <name evidence="11" type="ORF">RPMA_05720</name>
</gene>
<keyword evidence="12" id="KW-1185">Reference proteome</keyword>
<dbReference type="EMBL" id="CP036498">
    <property type="protein sequence ID" value="QUS38400.1"/>
    <property type="molecule type" value="Genomic_DNA"/>
</dbReference>
<evidence type="ECO:0000256" key="5">
    <source>
        <dbReference type="ARBA" id="ARBA00022989"/>
    </source>
</evidence>
<evidence type="ECO:0000256" key="1">
    <source>
        <dbReference type="ARBA" id="ARBA00004651"/>
    </source>
</evidence>
<evidence type="ECO:0000256" key="3">
    <source>
        <dbReference type="ARBA" id="ARBA00022475"/>
    </source>
</evidence>
<keyword evidence="3" id="KW-1003">Cell membrane</keyword>
<feature type="domain" description="GGDEF" evidence="10">
    <location>
        <begin position="440"/>
        <end position="573"/>
    </location>
</feature>
<dbReference type="CDD" id="cd01949">
    <property type="entry name" value="GGDEF"/>
    <property type="match status" value="1"/>
</dbReference>
<dbReference type="Gene3D" id="3.30.70.270">
    <property type="match status" value="1"/>
</dbReference>
<name>A0ABX8A7Z1_9BRAD</name>
<evidence type="ECO:0000259" key="10">
    <source>
        <dbReference type="PROSITE" id="PS50887"/>
    </source>
</evidence>
<evidence type="ECO:0000256" key="9">
    <source>
        <dbReference type="SAM" id="Phobius"/>
    </source>
</evidence>
<feature type="transmembrane region" description="Helical" evidence="9">
    <location>
        <begin position="310"/>
        <end position="329"/>
    </location>
</feature>
<dbReference type="InterPro" id="IPR043128">
    <property type="entry name" value="Rev_trsase/Diguanyl_cyclase"/>
</dbReference>
<evidence type="ECO:0000256" key="7">
    <source>
        <dbReference type="ARBA" id="ARBA00034247"/>
    </source>
</evidence>
<evidence type="ECO:0000313" key="12">
    <source>
        <dbReference type="Proteomes" id="UP000682843"/>
    </source>
</evidence>
<dbReference type="PROSITE" id="PS50887">
    <property type="entry name" value="GGDEF"/>
    <property type="match status" value="1"/>
</dbReference>
<evidence type="ECO:0000256" key="8">
    <source>
        <dbReference type="SAM" id="Coils"/>
    </source>
</evidence>
<dbReference type="Pfam" id="PF00990">
    <property type="entry name" value="GGDEF"/>
    <property type="match status" value="1"/>
</dbReference>
<keyword evidence="8" id="KW-0175">Coiled coil</keyword>
<comment type="subcellular location">
    <subcellularLocation>
        <location evidence="1">Cell membrane</location>
        <topology evidence="1">Multi-pass membrane protein</topology>
    </subcellularLocation>
</comment>
<keyword evidence="4 9" id="KW-0812">Transmembrane</keyword>
<dbReference type="InterPro" id="IPR018108">
    <property type="entry name" value="MCP_transmembrane"/>
</dbReference>
<dbReference type="RefSeq" id="WP_211911936.1">
    <property type="nucleotide sequence ID" value="NZ_CP036498.1"/>
</dbReference>
<dbReference type="PANTHER" id="PTHR45138">
    <property type="entry name" value="REGULATORY COMPONENTS OF SENSORY TRANSDUCTION SYSTEM"/>
    <property type="match status" value="1"/>
</dbReference>
<dbReference type="InterPro" id="IPR029787">
    <property type="entry name" value="Nucleotide_cyclase"/>
</dbReference>
<dbReference type="CDD" id="cd12914">
    <property type="entry name" value="PDC1_DGC_like"/>
    <property type="match status" value="1"/>
</dbReference>
<dbReference type="InterPro" id="IPR000160">
    <property type="entry name" value="GGDEF_dom"/>
</dbReference>
<keyword evidence="6 9" id="KW-0472">Membrane</keyword>
<feature type="transmembrane region" description="Helical" evidence="9">
    <location>
        <begin position="21"/>
        <end position="49"/>
    </location>
</feature>